<dbReference type="Pfam" id="PF25442">
    <property type="entry name" value="Ubiquitin_RHG40_C"/>
    <property type="match status" value="1"/>
</dbReference>
<evidence type="ECO:0000313" key="5">
    <source>
        <dbReference type="Proteomes" id="UP000677054"/>
    </source>
</evidence>
<feature type="region of interest" description="Disordered" evidence="2">
    <location>
        <begin position="87"/>
        <end position="155"/>
    </location>
</feature>
<dbReference type="EMBL" id="CAJPEV010001232">
    <property type="protein sequence ID" value="CAG0891512.1"/>
    <property type="molecule type" value="Genomic_DNA"/>
</dbReference>
<proteinExistence type="predicted"/>
<evidence type="ECO:0000256" key="2">
    <source>
        <dbReference type="SAM" id="MobiDB-lite"/>
    </source>
</evidence>
<gene>
    <name evidence="4" type="ORF">DSTB1V02_LOCUS6614</name>
</gene>
<dbReference type="Proteomes" id="UP000677054">
    <property type="component" value="Unassembled WGS sequence"/>
</dbReference>
<organism evidence="4">
    <name type="scientific">Darwinula stevensoni</name>
    <dbReference type="NCBI Taxonomy" id="69355"/>
    <lineage>
        <taxon>Eukaryota</taxon>
        <taxon>Metazoa</taxon>
        <taxon>Ecdysozoa</taxon>
        <taxon>Arthropoda</taxon>
        <taxon>Crustacea</taxon>
        <taxon>Oligostraca</taxon>
        <taxon>Ostracoda</taxon>
        <taxon>Podocopa</taxon>
        <taxon>Podocopida</taxon>
        <taxon>Darwinulocopina</taxon>
        <taxon>Darwinuloidea</taxon>
        <taxon>Darwinulidae</taxon>
        <taxon>Darwinula</taxon>
    </lineage>
</organism>
<feature type="domain" description="Rho-GAP" evidence="3">
    <location>
        <begin position="314"/>
        <end position="519"/>
    </location>
</feature>
<feature type="compositionally biased region" description="Basic and acidic residues" evidence="2">
    <location>
        <begin position="95"/>
        <end position="110"/>
    </location>
</feature>
<reference evidence="4" key="1">
    <citation type="submission" date="2020-11" db="EMBL/GenBank/DDBJ databases">
        <authorList>
            <person name="Tran Van P."/>
        </authorList>
    </citation>
    <scope>NUCLEOTIDE SEQUENCE</scope>
</reference>
<dbReference type="InterPro" id="IPR057323">
    <property type="entry name" value="RHG40/28/18_ubiquitin"/>
</dbReference>
<evidence type="ECO:0000313" key="4">
    <source>
        <dbReference type="EMBL" id="CAD7246768.1"/>
    </source>
</evidence>
<evidence type="ECO:0000259" key="3">
    <source>
        <dbReference type="PROSITE" id="PS50238"/>
    </source>
</evidence>
<evidence type="ECO:0000256" key="1">
    <source>
        <dbReference type="ARBA" id="ARBA00022468"/>
    </source>
</evidence>
<dbReference type="AlphaFoldDB" id="A0A7R9A7F1"/>
<dbReference type="Pfam" id="PF00620">
    <property type="entry name" value="RhoGAP"/>
    <property type="match status" value="1"/>
</dbReference>
<dbReference type="Gene3D" id="1.10.555.10">
    <property type="entry name" value="Rho GTPase activation protein"/>
    <property type="match status" value="1"/>
</dbReference>
<accession>A0A7R9A7F1</accession>
<feature type="compositionally biased region" description="Low complexity" evidence="2">
    <location>
        <begin position="140"/>
        <end position="155"/>
    </location>
</feature>
<name>A0A7R9A7F1_9CRUS</name>
<dbReference type="InterPro" id="IPR008936">
    <property type="entry name" value="Rho_GTPase_activation_prot"/>
</dbReference>
<keyword evidence="5" id="KW-1185">Reference proteome</keyword>
<dbReference type="PANTHER" id="PTHR14963">
    <property type="entry name" value="RHO GTPASE ACTIVATING PROTEIN 18,19-RELATED"/>
    <property type="match status" value="1"/>
</dbReference>
<dbReference type="GO" id="GO:0030833">
    <property type="term" value="P:regulation of actin filament polymerization"/>
    <property type="evidence" value="ECO:0007669"/>
    <property type="project" value="TreeGrafter"/>
</dbReference>
<dbReference type="PANTHER" id="PTHR14963:SF1">
    <property type="entry name" value="RHO GTPASE-ACTIVATING PROTEIN CONUNDRUM"/>
    <property type="match status" value="1"/>
</dbReference>
<dbReference type="SMART" id="SM00324">
    <property type="entry name" value="RhoGAP"/>
    <property type="match status" value="1"/>
</dbReference>
<dbReference type="GO" id="GO:0007165">
    <property type="term" value="P:signal transduction"/>
    <property type="evidence" value="ECO:0007669"/>
    <property type="project" value="InterPro"/>
</dbReference>
<dbReference type="OrthoDB" id="6345076at2759"/>
<dbReference type="InterPro" id="IPR000198">
    <property type="entry name" value="RhoGAP_dom"/>
</dbReference>
<protein>
    <recommendedName>
        <fullName evidence="3">Rho-GAP domain-containing protein</fullName>
    </recommendedName>
</protein>
<dbReference type="SUPFAM" id="SSF48350">
    <property type="entry name" value="GTPase activation domain, GAP"/>
    <property type="match status" value="1"/>
</dbReference>
<keyword evidence="1" id="KW-0343">GTPase activation</keyword>
<dbReference type="EMBL" id="LR900749">
    <property type="protein sequence ID" value="CAD7246768.1"/>
    <property type="molecule type" value="Genomic_DNA"/>
</dbReference>
<sequence length="654" mass="74225">MTDDSPYQEGWKQLEDLYESLPVLEDDQVPEGEDEAEWLMDAGLDPLLTRYNSGQEVSEAEVQEVVSTLSLRQQEAVKKRVNTLNATLKKKTQKRRPDIREVFSPEDSRGSSHRGSADTFDGHWSPFYSSRDLLDTPKRSTSPGPHEHSSSPLHSPIFPKARLFSGWRQKYNFFSNSGMATPPEECWNTETGIESLMYKKRRDSVLSAHGDSMKKVKDGEKASEPVKGFQTTLAEVRTPKLKRSSNIDHEFERDLSPSNIEDLGLKDQSTIQSLAFLEQTVLFEDHGISISRRKKLKRQNRREGRPSGMEFWGVPLEALLERDFKHFPDSNVIPVILKKILQHLHLHCLHVEGLLRVGGNRAKTEQMRNEIEDNLYSNPDSVDNTLVHASPHDVTSLLKMFLRELPDPLVTARNMDAFLKTLELGAEKEQVKALNYLILSLPRANRNVLQAFISFLARVVEKEDTNKMSLHNVALVVSPNLFFMPFRRNQEGINKQRRRGLELHQKVMDCLQDNSSFPLTVMLPSSFPIPVTTVFVDTECTAGDIVLSVLELMVHRKERSNSSGAAIEGGVAGNMKRRHQHPLGDLSRDVFTTCMMTAGDEEVALQTHALWEVGGNIGERKLQPFMKIAMVLLENSFGQFYLRCNHRLSRSSKS</sequence>
<dbReference type="GO" id="GO:0005737">
    <property type="term" value="C:cytoplasm"/>
    <property type="evidence" value="ECO:0007669"/>
    <property type="project" value="TreeGrafter"/>
</dbReference>
<dbReference type="GO" id="GO:0051056">
    <property type="term" value="P:regulation of small GTPase mediated signal transduction"/>
    <property type="evidence" value="ECO:0007669"/>
    <property type="project" value="TreeGrafter"/>
</dbReference>
<dbReference type="PROSITE" id="PS50238">
    <property type="entry name" value="RHOGAP"/>
    <property type="match status" value="1"/>
</dbReference>
<dbReference type="GO" id="GO:0005096">
    <property type="term" value="F:GTPase activator activity"/>
    <property type="evidence" value="ECO:0007669"/>
    <property type="project" value="UniProtKB-KW"/>
</dbReference>